<dbReference type="InterPro" id="IPR029063">
    <property type="entry name" value="SAM-dependent_MTases_sf"/>
</dbReference>
<dbReference type="AlphaFoldDB" id="A0A6P7F6T9"/>
<evidence type="ECO:0000256" key="2">
    <source>
        <dbReference type="SAM" id="MobiDB-lite"/>
    </source>
</evidence>
<dbReference type="RefSeq" id="XP_050506777.1">
    <property type="nucleotide sequence ID" value="XM_050650820.1"/>
</dbReference>
<gene>
    <name evidence="5 6" type="primary">LOC114327172</name>
</gene>
<evidence type="ECO:0000313" key="3">
    <source>
        <dbReference type="EnsemblMetazoa" id="XP_050506777.1"/>
    </source>
</evidence>
<dbReference type="GeneID" id="114327172"/>
<dbReference type="RefSeq" id="XP_028131500.1">
    <property type="nucleotide sequence ID" value="XM_028275699.1"/>
</dbReference>
<dbReference type="OrthoDB" id="61116at2759"/>
<dbReference type="CTD" id="64863"/>
<evidence type="ECO:0000313" key="4">
    <source>
        <dbReference type="Proteomes" id="UP001652700"/>
    </source>
</evidence>
<organism evidence="5">
    <name type="scientific">Diabrotica virgifera virgifera</name>
    <name type="common">western corn rootworm</name>
    <dbReference type="NCBI Taxonomy" id="50390"/>
    <lineage>
        <taxon>Eukaryota</taxon>
        <taxon>Metazoa</taxon>
        <taxon>Ecdysozoa</taxon>
        <taxon>Arthropoda</taxon>
        <taxon>Hexapoda</taxon>
        <taxon>Insecta</taxon>
        <taxon>Pterygota</taxon>
        <taxon>Neoptera</taxon>
        <taxon>Endopterygota</taxon>
        <taxon>Coleoptera</taxon>
        <taxon>Polyphaga</taxon>
        <taxon>Cucujiformia</taxon>
        <taxon>Chrysomeloidea</taxon>
        <taxon>Chrysomelidae</taxon>
        <taxon>Galerucinae</taxon>
        <taxon>Diabroticina</taxon>
        <taxon>Diabroticites</taxon>
        <taxon>Diabrotica</taxon>
    </lineage>
</organism>
<dbReference type="GO" id="GO:0008168">
    <property type="term" value="F:methyltransferase activity"/>
    <property type="evidence" value="ECO:0007669"/>
    <property type="project" value="InterPro"/>
</dbReference>
<dbReference type="PROSITE" id="PS00092">
    <property type="entry name" value="N6_MTASE"/>
    <property type="match status" value="1"/>
</dbReference>
<name>A0A6P7F6T9_DIAVI</name>
<accession>A0A6P7F6T9</accession>
<dbReference type="GO" id="GO:0032259">
    <property type="term" value="P:methylation"/>
    <property type="evidence" value="ECO:0007669"/>
    <property type="project" value="InterPro"/>
</dbReference>
<dbReference type="KEGG" id="dvv:114327172"/>
<dbReference type="GO" id="GO:0003676">
    <property type="term" value="F:nucleic acid binding"/>
    <property type="evidence" value="ECO:0007669"/>
    <property type="project" value="InterPro"/>
</dbReference>
<dbReference type="PANTHER" id="PTHR12829">
    <property type="entry name" value="N6-ADENOSINE-METHYLTRANSFERASE"/>
    <property type="match status" value="1"/>
</dbReference>
<dbReference type="RefSeq" id="XP_028131499.1">
    <property type="nucleotide sequence ID" value="XM_028275698.1"/>
</dbReference>
<dbReference type="PANTHER" id="PTHR12829:SF4">
    <property type="entry name" value="N(6)-ADENINE-SPECIFIC METHYLTRANSFERASE METTL4"/>
    <property type="match status" value="1"/>
</dbReference>
<comment type="similarity">
    <text evidence="1">Belongs to the MT-A70-like family.</text>
</comment>
<feature type="region of interest" description="Disordered" evidence="2">
    <location>
        <begin position="63"/>
        <end position="85"/>
    </location>
</feature>
<dbReference type="GO" id="GO:0005634">
    <property type="term" value="C:nucleus"/>
    <property type="evidence" value="ECO:0007669"/>
    <property type="project" value="TreeGrafter"/>
</dbReference>
<reference evidence="3" key="2">
    <citation type="submission" date="2025-05" db="UniProtKB">
        <authorList>
            <consortium name="EnsemblMetazoa"/>
        </authorList>
    </citation>
    <scope>IDENTIFICATION</scope>
</reference>
<evidence type="ECO:0000256" key="1">
    <source>
        <dbReference type="PROSITE-ProRule" id="PRU00489"/>
    </source>
</evidence>
<dbReference type="Gene3D" id="3.40.50.150">
    <property type="entry name" value="Vaccinia Virus protein VP39"/>
    <property type="match status" value="1"/>
</dbReference>
<dbReference type="InterPro" id="IPR007757">
    <property type="entry name" value="MT-A70-like"/>
</dbReference>
<proteinExistence type="inferred from homology"/>
<dbReference type="EnsemblMetazoa" id="XM_050650820.1">
    <property type="protein sequence ID" value="XP_050506777.1"/>
    <property type="gene ID" value="LOC114327172"/>
</dbReference>
<sequence>MANLLDNRKKQNWSVKMSKIYENESGCLISHEKFINDIYTNLLDVPGRSYHINPNIFKIDTTYKTSGQSKSKRSKNVQPRNEFEDHRKEQDVVKFKYDNFLSACRNYFNNSSEELQSLTNNLALEAADVIQNNSENSVSDMNGANDGPAVVKEINGDKYVFPEKCEFYCKNVFDMDKHLHSRKFDLILLDPPWWNKYIRRKRKKSSDGYSMMYNEDLKNLPIGNLLSDDGLVAVWCTNSKQNLDALLNEVFPKWNVQFTAKWFWLKVTTRGEPICPFFDPPGKQPYERLVFGHRSRTTLLPEDGKLLVSVPSALHSHKPPLVDVLKEYLPENPRCLEVFARYLLPNWTSYGNEVIKLQHDSVFVLR</sequence>
<dbReference type="Proteomes" id="UP001652700">
    <property type="component" value="Unplaced"/>
</dbReference>
<dbReference type="SUPFAM" id="SSF53335">
    <property type="entry name" value="S-adenosyl-L-methionine-dependent methyltransferases"/>
    <property type="match status" value="1"/>
</dbReference>
<evidence type="ECO:0000313" key="6">
    <source>
        <dbReference type="RefSeq" id="XP_028131500.1"/>
    </source>
</evidence>
<reference evidence="5 6" key="1">
    <citation type="submission" date="2025-04" db="UniProtKB">
        <authorList>
            <consortium name="RefSeq"/>
        </authorList>
    </citation>
    <scope>IDENTIFICATION</scope>
    <source>
        <tissue evidence="5 6">Whole insect</tissue>
    </source>
</reference>
<dbReference type="InterPro" id="IPR002052">
    <property type="entry name" value="DNA_methylase_N6_adenine_CS"/>
</dbReference>
<evidence type="ECO:0000313" key="5">
    <source>
        <dbReference type="RefSeq" id="XP_028131499.1"/>
    </source>
</evidence>
<dbReference type="PROSITE" id="PS51143">
    <property type="entry name" value="MT_A70"/>
    <property type="match status" value="1"/>
</dbReference>
<protein>
    <submittedName>
        <fullName evidence="5">Methyltransferase-like protein 4 isoform X1</fullName>
    </submittedName>
    <submittedName>
        <fullName evidence="6">Methyltransferase-like protein 4 isoform X2</fullName>
    </submittedName>
</protein>
<dbReference type="Pfam" id="PF05063">
    <property type="entry name" value="MT-A70"/>
    <property type="match status" value="1"/>
</dbReference>
<keyword evidence="4" id="KW-1185">Reference proteome</keyword>